<comment type="similarity">
    <text evidence="1 5">Belongs to the 5-formyltetrahydrofolate cyclo-ligase family.</text>
</comment>
<feature type="binding site" evidence="4">
    <location>
        <begin position="172"/>
        <end position="180"/>
    </location>
    <ligand>
        <name>ATP</name>
        <dbReference type="ChEBI" id="CHEBI:30616"/>
    </ligand>
</feature>
<keyword evidence="7" id="KW-1185">Reference proteome</keyword>
<feature type="binding site" evidence="4">
    <location>
        <position position="95"/>
    </location>
    <ligand>
        <name>substrate</name>
    </ligand>
</feature>
<dbReference type="GO" id="GO:0030272">
    <property type="term" value="F:5-formyltetrahydrofolate cyclo-ligase activity"/>
    <property type="evidence" value="ECO:0007669"/>
    <property type="project" value="UniProtKB-EC"/>
</dbReference>
<dbReference type="GO" id="GO:0009396">
    <property type="term" value="P:folic acid-containing compound biosynthetic process"/>
    <property type="evidence" value="ECO:0007669"/>
    <property type="project" value="TreeGrafter"/>
</dbReference>
<dbReference type="Proteomes" id="UP000051568">
    <property type="component" value="Unassembled WGS sequence"/>
</dbReference>
<evidence type="ECO:0000256" key="3">
    <source>
        <dbReference type="ARBA" id="ARBA00022840"/>
    </source>
</evidence>
<organism evidence="6 7">
    <name type="scientific">Pediococcus cellicola</name>
    <dbReference type="NCBI Taxonomy" id="319652"/>
    <lineage>
        <taxon>Bacteria</taxon>
        <taxon>Bacillati</taxon>
        <taxon>Bacillota</taxon>
        <taxon>Bacilli</taxon>
        <taxon>Lactobacillales</taxon>
        <taxon>Lactobacillaceae</taxon>
        <taxon>Pediococcus</taxon>
    </lineage>
</organism>
<gene>
    <name evidence="6" type="ORF">IV80_GL000266</name>
</gene>
<dbReference type="InterPro" id="IPR037171">
    <property type="entry name" value="NagB/RpiA_transferase-like"/>
</dbReference>
<evidence type="ECO:0000313" key="6">
    <source>
        <dbReference type="EMBL" id="KRN67722.1"/>
    </source>
</evidence>
<dbReference type="STRING" id="319652.IV80_GL000266"/>
<dbReference type="InterPro" id="IPR024185">
    <property type="entry name" value="FTHF_cligase-like_sf"/>
</dbReference>
<keyword evidence="5" id="KW-0460">Magnesium</keyword>
<accession>A0A0R2J0J4</accession>
<proteinExistence type="inferred from homology"/>
<keyword evidence="3 4" id="KW-0067">ATP-binding</keyword>
<keyword evidence="5" id="KW-0479">Metal-binding</keyword>
<sequence length="224" mass="25848">MKERLLYIEKLNKIGQNDRILLRSFLLFLIQSPELRDTAMQVEKKKQRQVQISRLQAMDETEKKREQLSLYEKLFASKEWQQAKTVATTMSGKIEVDTRPIMQQARYEHKTILIPKTLAKWQMAFFEYLPTTKLEKTKFGIPEPVGANNISKSDINLILVPGLGFADQGNYRLGFGGGYYDRFLRDYHGATISLVLSAQHFKTAAWPIEAHDIPINKLIKSEAN</sequence>
<evidence type="ECO:0000256" key="2">
    <source>
        <dbReference type="ARBA" id="ARBA00022741"/>
    </source>
</evidence>
<evidence type="ECO:0000256" key="1">
    <source>
        <dbReference type="ARBA" id="ARBA00010638"/>
    </source>
</evidence>
<feature type="binding site" evidence="4">
    <location>
        <begin position="44"/>
        <end position="48"/>
    </location>
    <ligand>
        <name>ATP</name>
        <dbReference type="ChEBI" id="CHEBI:30616"/>
    </ligand>
</feature>
<comment type="cofactor">
    <cofactor evidence="5">
        <name>Mg(2+)</name>
        <dbReference type="ChEBI" id="CHEBI:18420"/>
    </cofactor>
</comment>
<dbReference type="EMBL" id="JQBR01000001">
    <property type="protein sequence ID" value="KRN67722.1"/>
    <property type="molecule type" value="Genomic_DNA"/>
</dbReference>
<dbReference type="GO" id="GO:0005524">
    <property type="term" value="F:ATP binding"/>
    <property type="evidence" value="ECO:0007669"/>
    <property type="project" value="UniProtKB-KW"/>
</dbReference>
<dbReference type="InterPro" id="IPR002698">
    <property type="entry name" value="FTHF_cligase"/>
</dbReference>
<name>A0A0R2J0J4_9LACO</name>
<evidence type="ECO:0000256" key="4">
    <source>
        <dbReference type="PIRSR" id="PIRSR006806-1"/>
    </source>
</evidence>
<dbReference type="GO" id="GO:0046872">
    <property type="term" value="F:metal ion binding"/>
    <property type="evidence" value="ECO:0007669"/>
    <property type="project" value="UniProtKB-KW"/>
</dbReference>
<dbReference type="EC" id="6.3.3.2" evidence="5"/>
<protein>
    <recommendedName>
        <fullName evidence="5">5-formyltetrahydrofolate cyclo-ligase</fullName>
        <ecNumber evidence="5">6.3.3.2</ecNumber>
    </recommendedName>
</protein>
<dbReference type="Gene3D" id="3.40.50.10420">
    <property type="entry name" value="NagB/RpiA/CoA transferase-like"/>
    <property type="match status" value="1"/>
</dbReference>
<keyword evidence="2 4" id="KW-0547">Nucleotide-binding</keyword>
<reference evidence="6 7" key="1">
    <citation type="journal article" date="2015" name="Genome Announc.">
        <title>Expanding the biotechnology potential of lactobacilli through comparative genomics of 213 strains and associated genera.</title>
        <authorList>
            <person name="Sun Z."/>
            <person name="Harris H.M."/>
            <person name="McCann A."/>
            <person name="Guo C."/>
            <person name="Argimon S."/>
            <person name="Zhang W."/>
            <person name="Yang X."/>
            <person name="Jeffery I.B."/>
            <person name="Cooney J.C."/>
            <person name="Kagawa T.F."/>
            <person name="Liu W."/>
            <person name="Song Y."/>
            <person name="Salvetti E."/>
            <person name="Wrobel A."/>
            <person name="Rasinkangas P."/>
            <person name="Parkhill J."/>
            <person name="Rea M.C."/>
            <person name="O'Sullivan O."/>
            <person name="Ritari J."/>
            <person name="Douillard F.P."/>
            <person name="Paul Ross R."/>
            <person name="Yang R."/>
            <person name="Briner A.E."/>
            <person name="Felis G.E."/>
            <person name="de Vos W.M."/>
            <person name="Barrangou R."/>
            <person name="Klaenhammer T.R."/>
            <person name="Caufield P.W."/>
            <person name="Cui Y."/>
            <person name="Zhang H."/>
            <person name="O'Toole P.W."/>
        </authorList>
    </citation>
    <scope>NUCLEOTIDE SEQUENCE [LARGE SCALE GENOMIC DNA]</scope>
    <source>
        <strain evidence="6 7">DSM 17757</strain>
    </source>
</reference>
<keyword evidence="6" id="KW-0436">Ligase</keyword>
<comment type="caution">
    <text evidence="6">The sequence shown here is derived from an EMBL/GenBank/DDBJ whole genome shotgun (WGS) entry which is preliminary data.</text>
</comment>
<dbReference type="PANTHER" id="PTHR23407">
    <property type="entry name" value="ATPASE INHIBITOR/5-FORMYLTETRAHYDROFOLATE CYCLO-LIGASE"/>
    <property type="match status" value="1"/>
</dbReference>
<evidence type="ECO:0000256" key="5">
    <source>
        <dbReference type="RuleBase" id="RU361279"/>
    </source>
</evidence>
<dbReference type="PATRIC" id="fig|319652.3.peg.268"/>
<comment type="catalytic activity">
    <reaction evidence="5">
        <text>(6S)-5-formyl-5,6,7,8-tetrahydrofolate + ATP = (6R)-5,10-methenyltetrahydrofolate + ADP + phosphate</text>
        <dbReference type="Rhea" id="RHEA:10488"/>
        <dbReference type="ChEBI" id="CHEBI:30616"/>
        <dbReference type="ChEBI" id="CHEBI:43474"/>
        <dbReference type="ChEBI" id="CHEBI:57455"/>
        <dbReference type="ChEBI" id="CHEBI:57457"/>
        <dbReference type="ChEBI" id="CHEBI:456216"/>
        <dbReference type="EC" id="6.3.3.2"/>
    </reaction>
</comment>
<dbReference type="PIRSF" id="PIRSF006806">
    <property type="entry name" value="FTHF_cligase"/>
    <property type="match status" value="1"/>
</dbReference>
<feature type="binding site" evidence="4">
    <location>
        <position position="90"/>
    </location>
    <ligand>
        <name>substrate</name>
    </ligand>
</feature>
<evidence type="ECO:0000313" key="7">
    <source>
        <dbReference type="Proteomes" id="UP000051568"/>
    </source>
</evidence>
<dbReference type="AlphaFoldDB" id="A0A0R2J0J4"/>
<dbReference type="NCBIfam" id="TIGR02727">
    <property type="entry name" value="MTHFS_bact"/>
    <property type="match status" value="1"/>
</dbReference>
<dbReference type="Pfam" id="PF01812">
    <property type="entry name" value="5-FTHF_cyc-lig"/>
    <property type="match status" value="1"/>
</dbReference>
<dbReference type="SUPFAM" id="SSF100950">
    <property type="entry name" value="NagB/RpiA/CoA transferase-like"/>
    <property type="match status" value="1"/>
</dbReference>
<dbReference type="PANTHER" id="PTHR23407:SF1">
    <property type="entry name" value="5-FORMYLTETRAHYDROFOLATE CYCLO-LIGASE"/>
    <property type="match status" value="1"/>
</dbReference>
<dbReference type="GO" id="GO:0035999">
    <property type="term" value="P:tetrahydrofolate interconversion"/>
    <property type="evidence" value="ECO:0007669"/>
    <property type="project" value="TreeGrafter"/>
</dbReference>